<feature type="compositionally biased region" description="Low complexity" evidence="1">
    <location>
        <begin position="127"/>
        <end position="148"/>
    </location>
</feature>
<organism evidence="2 3">
    <name type="scientific">Aureococcus anophagefferens</name>
    <name type="common">Harmful bloom alga</name>
    <dbReference type="NCBI Taxonomy" id="44056"/>
    <lineage>
        <taxon>Eukaryota</taxon>
        <taxon>Sar</taxon>
        <taxon>Stramenopiles</taxon>
        <taxon>Ochrophyta</taxon>
        <taxon>Pelagophyceae</taxon>
        <taxon>Pelagomonadales</taxon>
        <taxon>Pelagomonadaceae</taxon>
        <taxon>Aureococcus</taxon>
    </lineage>
</organism>
<feature type="region of interest" description="Disordered" evidence="1">
    <location>
        <begin position="55"/>
        <end position="150"/>
    </location>
</feature>
<protein>
    <recommendedName>
        <fullName evidence="4">RanBP2-type domain-containing protein</fullName>
    </recommendedName>
</protein>
<feature type="compositionally biased region" description="Basic and acidic residues" evidence="1">
    <location>
        <begin position="334"/>
        <end position="348"/>
    </location>
</feature>
<gene>
    <name evidence="2" type="ORF">SO694_00002815</name>
</gene>
<feature type="compositionally biased region" description="Basic and acidic residues" evidence="1">
    <location>
        <begin position="103"/>
        <end position="120"/>
    </location>
</feature>
<keyword evidence="3" id="KW-1185">Reference proteome</keyword>
<evidence type="ECO:0000313" key="2">
    <source>
        <dbReference type="EMBL" id="KAK7253888.1"/>
    </source>
</evidence>
<sequence>MSGPPRMIVEIVFADDRTEHIEVRDGDDPGHLAREFLGRFGLPDTYEDVLKTQIEASIAEDERQRDARRRGDGASARARRAPEPAADEEEEEEEDDDDDEADAEARYESARRGFAADEGQRGTSPGAARARPSTSASTTSTTSSWRARGVSKLSGIGERERDWLCPKCGHANGPAALACQRVVGFRVNLQDACPSSWAWADEASGNRPAAPNVVRCDMARPDLAARPPRVTTAAAAAEAAYAAAISSAPLPVKAGDEIHERLYRESFLKAAKIGGRGDATATAAFAAAASGDDDELTFAPALSKRAGAKLDPARKRVDPAKVEEHLLTSRPNAKQREDREAATTEEARTAPSCPR</sequence>
<evidence type="ECO:0000313" key="3">
    <source>
        <dbReference type="Proteomes" id="UP001363151"/>
    </source>
</evidence>
<feature type="compositionally biased region" description="Acidic residues" evidence="1">
    <location>
        <begin position="85"/>
        <end position="102"/>
    </location>
</feature>
<accession>A0ABR1GDD0</accession>
<proteinExistence type="predicted"/>
<feature type="compositionally biased region" description="Basic and acidic residues" evidence="1">
    <location>
        <begin position="60"/>
        <end position="72"/>
    </location>
</feature>
<comment type="caution">
    <text evidence="2">The sequence shown here is derived from an EMBL/GenBank/DDBJ whole genome shotgun (WGS) entry which is preliminary data.</text>
</comment>
<name>A0ABR1GDD0_AURAN</name>
<dbReference type="Proteomes" id="UP001363151">
    <property type="component" value="Unassembled WGS sequence"/>
</dbReference>
<reference evidence="2 3" key="1">
    <citation type="submission" date="2024-03" db="EMBL/GenBank/DDBJ databases">
        <title>Aureococcus anophagefferens CCMP1851 and Kratosvirus quantuckense: Draft genome of a second virus-susceptible host strain in the model system.</title>
        <authorList>
            <person name="Chase E."/>
            <person name="Truchon A.R."/>
            <person name="Schepens W."/>
            <person name="Wilhelm S.W."/>
        </authorList>
    </citation>
    <scope>NUCLEOTIDE SEQUENCE [LARGE SCALE GENOMIC DNA]</scope>
    <source>
        <strain evidence="2 3">CCMP1851</strain>
    </source>
</reference>
<dbReference type="EMBL" id="JBBJCI010000034">
    <property type="protein sequence ID" value="KAK7253888.1"/>
    <property type="molecule type" value="Genomic_DNA"/>
</dbReference>
<evidence type="ECO:0008006" key="4">
    <source>
        <dbReference type="Google" id="ProtNLM"/>
    </source>
</evidence>
<feature type="region of interest" description="Disordered" evidence="1">
    <location>
        <begin position="307"/>
        <end position="355"/>
    </location>
</feature>
<feature type="compositionally biased region" description="Basic and acidic residues" evidence="1">
    <location>
        <begin position="311"/>
        <end position="327"/>
    </location>
</feature>
<evidence type="ECO:0000256" key="1">
    <source>
        <dbReference type="SAM" id="MobiDB-lite"/>
    </source>
</evidence>